<accession>A0A0C3KTK7</accession>
<sequence length="661" mass="72519">MNSDAPGGAAGSGPTTPSKNPPAKKETPNIWTIANGKRPIQARRPLKQAVVPSETSREADRYRQQAPTEATSQQKGPRDRPNGQTKRKKPLQRRYGIRPEYQFGMDGDKAPVGAKILGELKESVAKTLELLRRLIDLGSTNTLDSSLRLALEEIASYVITTEDGTGIGKAELFAIVASQQKVIANQQEVSGRLLGLSNGTMLEKITDNRTKHDGNGSGTTPSANPVPIVPRRTTKRSFAAPQMRTSKNPGNPTQIHSPARLILRCMPPISIDKRQDAVIVLSKANQVLEQAEPGTMVRVALESYTVLEFGPSGTAYNPIYLTTLYNSPSAAAQHTDQGNITLVVTGKYKSEDLSPYAAEIGKAIAPGHAVDPSQDSPWYKVIVHAASTHGTRGDSILTAGQLADEIYELNYWLMESGVQLADGCRFLAAPKELKNKTHAEFVMTFEKLEDAKYLVEDQGGLYFSGKWCRADKFEERQQVRQCERCLSLHHGTKSCREKIRCRYCKGDHESWKYICPEPSCGAKGPCPHSQCVNYSEELMGDKCHSADDRRCPEKLRLQGLAPNSKAAKQRSKATTKRIDDEPEQAEGAKPKITAIQRSAIELMRLSVPELSEEKAFQLLVEAKGSTEVALKLAKGEPPEHENEVMKDESTTQSAPNAQPTL</sequence>
<feature type="region of interest" description="Disordered" evidence="1">
    <location>
        <begin position="1"/>
        <end position="104"/>
    </location>
</feature>
<feature type="compositionally biased region" description="Basic residues" evidence="1">
    <location>
        <begin position="85"/>
        <end position="96"/>
    </location>
</feature>
<feature type="region of interest" description="Disordered" evidence="1">
    <location>
        <begin position="207"/>
        <end position="255"/>
    </location>
</feature>
<evidence type="ECO:0000313" key="3">
    <source>
        <dbReference type="Proteomes" id="UP000054248"/>
    </source>
</evidence>
<dbReference type="EMBL" id="KN823054">
    <property type="protein sequence ID" value="KIO24808.1"/>
    <property type="molecule type" value="Genomic_DNA"/>
</dbReference>
<organism evidence="2 3">
    <name type="scientific">Tulasnella calospora MUT 4182</name>
    <dbReference type="NCBI Taxonomy" id="1051891"/>
    <lineage>
        <taxon>Eukaryota</taxon>
        <taxon>Fungi</taxon>
        <taxon>Dikarya</taxon>
        <taxon>Basidiomycota</taxon>
        <taxon>Agaricomycotina</taxon>
        <taxon>Agaricomycetes</taxon>
        <taxon>Cantharellales</taxon>
        <taxon>Tulasnellaceae</taxon>
        <taxon>Tulasnella</taxon>
    </lineage>
</organism>
<evidence type="ECO:0000313" key="2">
    <source>
        <dbReference type="EMBL" id="KIO24808.1"/>
    </source>
</evidence>
<dbReference type="HOGENOM" id="CLU_415146_0_0_1"/>
<feature type="region of interest" description="Disordered" evidence="1">
    <location>
        <begin position="558"/>
        <end position="590"/>
    </location>
</feature>
<reference evidence="2 3" key="1">
    <citation type="submission" date="2014-04" db="EMBL/GenBank/DDBJ databases">
        <authorList>
            <consortium name="DOE Joint Genome Institute"/>
            <person name="Kuo A."/>
            <person name="Girlanda M."/>
            <person name="Perotto S."/>
            <person name="Kohler A."/>
            <person name="Nagy L.G."/>
            <person name="Floudas D."/>
            <person name="Copeland A."/>
            <person name="Barry K.W."/>
            <person name="Cichocki N."/>
            <person name="Veneault-Fourrey C."/>
            <person name="LaButti K."/>
            <person name="Lindquist E.A."/>
            <person name="Lipzen A."/>
            <person name="Lundell T."/>
            <person name="Morin E."/>
            <person name="Murat C."/>
            <person name="Sun H."/>
            <person name="Tunlid A."/>
            <person name="Henrissat B."/>
            <person name="Grigoriev I.V."/>
            <person name="Hibbett D.S."/>
            <person name="Martin F."/>
            <person name="Nordberg H.P."/>
            <person name="Cantor M.N."/>
            <person name="Hua S.X."/>
        </authorList>
    </citation>
    <scope>NUCLEOTIDE SEQUENCE [LARGE SCALE GENOMIC DNA]</scope>
    <source>
        <strain evidence="2 3">MUT 4182</strain>
    </source>
</reference>
<protein>
    <submittedName>
        <fullName evidence="2">Uncharacterized protein</fullName>
    </submittedName>
</protein>
<gene>
    <name evidence="2" type="ORF">M407DRAFT_25859</name>
</gene>
<dbReference type="AlphaFoldDB" id="A0A0C3KTK7"/>
<proteinExistence type="predicted"/>
<keyword evidence="3" id="KW-1185">Reference proteome</keyword>
<feature type="compositionally biased region" description="Polar residues" evidence="1">
    <location>
        <begin position="243"/>
        <end position="255"/>
    </location>
</feature>
<feature type="region of interest" description="Disordered" evidence="1">
    <location>
        <begin position="632"/>
        <end position="661"/>
    </location>
</feature>
<dbReference type="OrthoDB" id="2855870at2759"/>
<reference evidence="3" key="2">
    <citation type="submission" date="2015-01" db="EMBL/GenBank/DDBJ databases">
        <title>Evolutionary Origins and Diversification of the Mycorrhizal Mutualists.</title>
        <authorList>
            <consortium name="DOE Joint Genome Institute"/>
            <consortium name="Mycorrhizal Genomics Consortium"/>
            <person name="Kohler A."/>
            <person name="Kuo A."/>
            <person name="Nagy L.G."/>
            <person name="Floudas D."/>
            <person name="Copeland A."/>
            <person name="Barry K.W."/>
            <person name="Cichocki N."/>
            <person name="Veneault-Fourrey C."/>
            <person name="LaButti K."/>
            <person name="Lindquist E.A."/>
            <person name="Lipzen A."/>
            <person name="Lundell T."/>
            <person name="Morin E."/>
            <person name="Murat C."/>
            <person name="Riley R."/>
            <person name="Ohm R."/>
            <person name="Sun H."/>
            <person name="Tunlid A."/>
            <person name="Henrissat B."/>
            <person name="Grigoriev I.V."/>
            <person name="Hibbett D.S."/>
            <person name="Martin F."/>
        </authorList>
    </citation>
    <scope>NUCLEOTIDE SEQUENCE [LARGE SCALE GENOMIC DNA]</scope>
    <source>
        <strain evidence="3">MUT 4182</strain>
    </source>
</reference>
<name>A0A0C3KTK7_9AGAM</name>
<feature type="compositionally biased region" description="Polar residues" evidence="1">
    <location>
        <begin position="650"/>
        <end position="661"/>
    </location>
</feature>
<feature type="compositionally biased region" description="Basic and acidic residues" evidence="1">
    <location>
        <begin position="633"/>
        <end position="649"/>
    </location>
</feature>
<dbReference type="Proteomes" id="UP000054248">
    <property type="component" value="Unassembled WGS sequence"/>
</dbReference>
<feature type="compositionally biased region" description="Polar residues" evidence="1">
    <location>
        <begin position="65"/>
        <end position="75"/>
    </location>
</feature>
<evidence type="ECO:0000256" key="1">
    <source>
        <dbReference type="SAM" id="MobiDB-lite"/>
    </source>
</evidence>